<dbReference type="Proteomes" id="UP000886005">
    <property type="component" value="Unassembled WGS sequence"/>
</dbReference>
<feature type="binding site" evidence="2">
    <location>
        <position position="379"/>
    </location>
    <ligand>
        <name>Zn(2+)</name>
        <dbReference type="ChEBI" id="CHEBI:29105"/>
        <note>catalytic</note>
    </ligand>
</feature>
<feature type="binding site" evidence="2">
    <location>
        <position position="398"/>
    </location>
    <ligand>
        <name>Zn(2+)</name>
        <dbReference type="ChEBI" id="CHEBI:29105"/>
        <note>catalytic</note>
    </ligand>
</feature>
<dbReference type="SUPFAM" id="SSF55486">
    <property type="entry name" value="Metalloproteases ('zincins'), catalytic domain"/>
    <property type="match status" value="1"/>
</dbReference>
<protein>
    <recommendedName>
        <fullName evidence="3">Peptidase M1 membrane alanine aminopeptidase domain-containing protein</fullName>
    </recommendedName>
</protein>
<dbReference type="EMBL" id="DRLD01000346">
    <property type="protein sequence ID" value="HED11477.1"/>
    <property type="molecule type" value="Genomic_DNA"/>
</dbReference>
<dbReference type="Gene3D" id="1.10.390.10">
    <property type="entry name" value="Neutral Protease Domain 2"/>
    <property type="match status" value="1"/>
</dbReference>
<reference evidence="4" key="1">
    <citation type="journal article" date="2020" name="mSystems">
        <title>Genome- and Community-Level Interaction Insights into Carbon Utilization and Element Cycling Functions of Hydrothermarchaeota in Hydrothermal Sediment.</title>
        <authorList>
            <person name="Zhou Z."/>
            <person name="Liu Y."/>
            <person name="Xu W."/>
            <person name="Pan J."/>
            <person name="Luo Z.H."/>
            <person name="Li M."/>
        </authorList>
    </citation>
    <scope>NUCLEOTIDE SEQUENCE [LARGE SCALE GENOMIC DNA]</scope>
    <source>
        <strain evidence="4">HyVt-456</strain>
    </source>
</reference>
<feature type="binding site" evidence="2">
    <location>
        <position position="375"/>
    </location>
    <ligand>
        <name>Zn(2+)</name>
        <dbReference type="ChEBI" id="CHEBI:29105"/>
        <note>catalytic</note>
    </ligand>
</feature>
<dbReference type="GO" id="GO:0008270">
    <property type="term" value="F:zinc ion binding"/>
    <property type="evidence" value="ECO:0007669"/>
    <property type="project" value="InterPro"/>
</dbReference>
<dbReference type="Pfam" id="PF01433">
    <property type="entry name" value="Peptidase_M1"/>
    <property type="match status" value="1"/>
</dbReference>
<accession>A0A7V1PWC9</accession>
<dbReference type="InterPro" id="IPR034015">
    <property type="entry name" value="M1_LTA4H"/>
</dbReference>
<sequence length="978" mass="112651">MLARSLLYLILFSTVLFGRDDYFQQNVNYKIDVVLDVENQTYKGKEHVVYVNNSPDTLTYIWMHLYPNAYKNETTAFARQEEHFSKSTFHFSPQRARGYLTLKKITSGDKALKPQFKKNNIDEIKIFLNKPLLPGDTVAIDMDFEGKFPEVFSRMGHTRGKYYAATQWYPKVVVYDRNGWHPDSYLDMGEFYGEFGDFDVSITLPDNYIIDATGMLQDNPEEEAFIDSVVSDTEALLKIKDEDEREAYWKKWQKEHRAKTDNTRLKKVRFIAHNVHDFAWFAGEDYMIHRKRQKNNVLTNVLVLPKNAWDWKDVPDYVGKTLDFYGKRVGPYQYPKASVVDGSLEAGGGMEYPMITIISTKYQSWSRFLEVVVMHEVGHNWFYGMLGSDERASTFMDEGNNAFTEWKYMEHYYGRNNVTVFDSLFGKWNTLSDAGEFDINYLMYGSLVNVNRDLPLNLRAEKYTQAAYGGINYAKSAFMLRALEWTITEPVFIKAMHTYFKRWNGRHPSVDDFWEVMTEVSGMDLSLFRKEWMTTTHYNDFKLERYETEKTEMGYKTTVYVDNKGDMRPLPAPVSLVTQDGDTLEQRWDGNPGHPVVFNHKSPLQKVVVNMDHIIFETSYLNNGSSLPVEFNFLDPIPSFTTYRGTWLPYADYEYFKDKTRLGFTGWIGNPITLQHFVTAKAYYATASGVLGYHVGYANRFRGFISSYADFSTEVNDKDGLRNWNTKLKLAFVDPYDGYIARDVTVQANYVNLYDAVYNEPGIYQRAEYGTVRLGAGMTVRRMLHRFKGRLSVEQALPLTDDKVEYTKLELSATYLYKVRRWLAVSADVYAGMIDGNTIPLQENIFAGGDVNPKHLKYAPGFRGDIGPLRSYTYLSGMNMPGYSGARGAYLNAKNGFSTGFTVHIPYGLGVYVRTGVLGNDLSAIMDQEFMTEYGLRLGTGNVKIILPLYVTNPPDGSDKFAFRYYFNLSMNLNLGRG</sequence>
<dbReference type="PANTHER" id="PTHR45726">
    <property type="entry name" value="LEUKOTRIENE A-4 HYDROLASE"/>
    <property type="match status" value="1"/>
</dbReference>
<evidence type="ECO:0000313" key="4">
    <source>
        <dbReference type="EMBL" id="HED11477.1"/>
    </source>
</evidence>
<evidence type="ECO:0000256" key="1">
    <source>
        <dbReference type="PIRSR" id="PIRSR634015-1"/>
    </source>
</evidence>
<evidence type="ECO:0000256" key="2">
    <source>
        <dbReference type="PIRSR" id="PIRSR634015-3"/>
    </source>
</evidence>
<evidence type="ECO:0000259" key="3">
    <source>
        <dbReference type="Pfam" id="PF01433"/>
    </source>
</evidence>
<feature type="active site" description="Proton acceptor" evidence="1">
    <location>
        <position position="376"/>
    </location>
</feature>
<comment type="caution">
    <text evidence="4">The sequence shown here is derived from an EMBL/GenBank/DDBJ whole genome shotgun (WGS) entry which is preliminary data.</text>
</comment>
<proteinExistence type="predicted"/>
<dbReference type="CDD" id="cd09604">
    <property type="entry name" value="M1_APN_like"/>
    <property type="match status" value="1"/>
</dbReference>
<feature type="active site" description="Proton donor" evidence="1">
    <location>
        <position position="473"/>
    </location>
</feature>
<gene>
    <name evidence="4" type="ORF">ENJ10_12370</name>
</gene>
<dbReference type="InterPro" id="IPR014782">
    <property type="entry name" value="Peptidase_M1_dom"/>
</dbReference>
<dbReference type="AlphaFoldDB" id="A0A7V1PWC9"/>
<dbReference type="InterPro" id="IPR027268">
    <property type="entry name" value="Peptidase_M4/M1_CTD_sf"/>
</dbReference>
<name>A0A7V1PWC9_CALAY</name>
<comment type="cofactor">
    <cofactor evidence="2">
        <name>Zn(2+)</name>
        <dbReference type="ChEBI" id="CHEBI:29105"/>
    </cofactor>
    <text evidence="2">Binds 1 zinc ion per subunit.</text>
</comment>
<dbReference type="GO" id="GO:0008237">
    <property type="term" value="F:metallopeptidase activity"/>
    <property type="evidence" value="ECO:0007669"/>
    <property type="project" value="InterPro"/>
</dbReference>
<dbReference type="PANTHER" id="PTHR45726:SF3">
    <property type="entry name" value="LEUKOTRIENE A-4 HYDROLASE"/>
    <property type="match status" value="1"/>
</dbReference>
<keyword evidence="2" id="KW-0479">Metal-binding</keyword>
<keyword evidence="2" id="KW-0862">Zinc</keyword>
<organism evidence="4">
    <name type="scientific">Caldithrix abyssi</name>
    <dbReference type="NCBI Taxonomy" id="187145"/>
    <lineage>
        <taxon>Bacteria</taxon>
        <taxon>Pseudomonadati</taxon>
        <taxon>Calditrichota</taxon>
        <taxon>Calditrichia</taxon>
        <taxon>Calditrichales</taxon>
        <taxon>Calditrichaceae</taxon>
        <taxon>Caldithrix</taxon>
    </lineage>
</organism>
<feature type="domain" description="Peptidase M1 membrane alanine aminopeptidase" evidence="3">
    <location>
        <begin position="320"/>
        <end position="532"/>
    </location>
</feature>